<dbReference type="PANTHER" id="PTHR30269:SF0">
    <property type="entry name" value="MEMBRANE TRANSPORTER PROTEIN YFCA-RELATED"/>
    <property type="match status" value="1"/>
</dbReference>
<protein>
    <recommendedName>
        <fullName evidence="8">Probable membrane transporter protein</fullName>
    </recommendedName>
</protein>
<evidence type="ECO:0000256" key="2">
    <source>
        <dbReference type="ARBA" id="ARBA00009142"/>
    </source>
</evidence>
<keyword evidence="7 8" id="KW-0472">Membrane</keyword>
<sequence length="260" mass="27548">MTHLELLALVAAGCTAGAINAVAGGGTLLTFPVLLMCGTPPVLANATSTVGLVIGTAGSIVSFRGHLKAIRELLWQFVPVCLVGAAIGSWLLTKTNDDQFSKLVPFLVLFATVLFCLQNVLRKYSRNHAAESVSKAAWFSLALQLPVAIYGAFFGAGIGILMLASFGFMGMTNIHEMNAMKNLLGSLINVIAATWFIAAGMVSWPQALALTSGALVGYYLGAHFSQRIAPQRVRHLITFIGLTISAIMFWRQFGPMSAGG</sequence>
<evidence type="ECO:0000256" key="4">
    <source>
        <dbReference type="ARBA" id="ARBA00022475"/>
    </source>
</evidence>
<feature type="transmembrane region" description="Helical" evidence="8">
    <location>
        <begin position="183"/>
        <end position="201"/>
    </location>
</feature>
<dbReference type="GO" id="GO:0005886">
    <property type="term" value="C:plasma membrane"/>
    <property type="evidence" value="ECO:0007669"/>
    <property type="project" value="UniProtKB-SubCell"/>
</dbReference>
<evidence type="ECO:0000256" key="6">
    <source>
        <dbReference type="ARBA" id="ARBA00022989"/>
    </source>
</evidence>
<dbReference type="AlphaFoldDB" id="A0A512M2L7"/>
<dbReference type="InterPro" id="IPR002781">
    <property type="entry name" value="TM_pro_TauE-like"/>
</dbReference>
<comment type="caution">
    <text evidence="9">The sequence shown here is derived from an EMBL/GenBank/DDBJ whole genome shotgun (WGS) entry which is preliminary data.</text>
</comment>
<evidence type="ECO:0000256" key="8">
    <source>
        <dbReference type="RuleBase" id="RU363041"/>
    </source>
</evidence>
<keyword evidence="10" id="KW-1185">Reference proteome</keyword>
<dbReference type="EMBL" id="BKAG01000001">
    <property type="protein sequence ID" value="GEP40986.1"/>
    <property type="molecule type" value="Genomic_DNA"/>
</dbReference>
<organism evidence="9 10">
    <name type="scientific">Brevifollis gellanilyticus</name>
    <dbReference type="NCBI Taxonomy" id="748831"/>
    <lineage>
        <taxon>Bacteria</taxon>
        <taxon>Pseudomonadati</taxon>
        <taxon>Verrucomicrobiota</taxon>
        <taxon>Verrucomicrobiia</taxon>
        <taxon>Verrucomicrobiales</taxon>
        <taxon>Verrucomicrobiaceae</taxon>
    </lineage>
</organism>
<dbReference type="Proteomes" id="UP000321577">
    <property type="component" value="Unassembled WGS sequence"/>
</dbReference>
<feature type="transmembrane region" description="Helical" evidence="8">
    <location>
        <begin position="236"/>
        <end position="253"/>
    </location>
</feature>
<feature type="transmembrane region" description="Helical" evidence="8">
    <location>
        <begin position="207"/>
        <end position="224"/>
    </location>
</feature>
<name>A0A512M2L7_9BACT</name>
<dbReference type="PANTHER" id="PTHR30269">
    <property type="entry name" value="TRANSMEMBRANE PROTEIN YFCA"/>
    <property type="match status" value="1"/>
</dbReference>
<feature type="transmembrane region" description="Helical" evidence="8">
    <location>
        <begin position="6"/>
        <end position="35"/>
    </location>
</feature>
<evidence type="ECO:0000256" key="5">
    <source>
        <dbReference type="ARBA" id="ARBA00022692"/>
    </source>
</evidence>
<keyword evidence="6 8" id="KW-1133">Transmembrane helix</keyword>
<dbReference type="OrthoDB" id="194851at2"/>
<feature type="transmembrane region" description="Helical" evidence="8">
    <location>
        <begin position="141"/>
        <end position="171"/>
    </location>
</feature>
<reference evidence="9 10" key="1">
    <citation type="submission" date="2019-07" db="EMBL/GenBank/DDBJ databases">
        <title>Whole genome shotgun sequence of Brevifollis gellanilyticus NBRC 108608.</title>
        <authorList>
            <person name="Hosoyama A."/>
            <person name="Uohara A."/>
            <person name="Ohji S."/>
            <person name="Ichikawa N."/>
        </authorList>
    </citation>
    <scope>NUCLEOTIDE SEQUENCE [LARGE SCALE GENOMIC DNA]</scope>
    <source>
        <strain evidence="9 10">NBRC 108608</strain>
    </source>
</reference>
<keyword evidence="3" id="KW-0813">Transport</keyword>
<feature type="transmembrane region" description="Helical" evidence="8">
    <location>
        <begin position="42"/>
        <end position="61"/>
    </location>
</feature>
<gene>
    <name evidence="9" type="ORF">BGE01nite_02770</name>
</gene>
<evidence type="ECO:0000256" key="7">
    <source>
        <dbReference type="ARBA" id="ARBA00023136"/>
    </source>
</evidence>
<evidence type="ECO:0000256" key="1">
    <source>
        <dbReference type="ARBA" id="ARBA00004651"/>
    </source>
</evidence>
<keyword evidence="5 8" id="KW-0812">Transmembrane</keyword>
<evidence type="ECO:0000313" key="9">
    <source>
        <dbReference type="EMBL" id="GEP40986.1"/>
    </source>
</evidence>
<dbReference type="RefSeq" id="WP_146848452.1">
    <property type="nucleotide sequence ID" value="NZ_BKAG01000001.1"/>
</dbReference>
<accession>A0A512M2L7</accession>
<evidence type="ECO:0000313" key="10">
    <source>
        <dbReference type="Proteomes" id="UP000321577"/>
    </source>
</evidence>
<evidence type="ECO:0000256" key="3">
    <source>
        <dbReference type="ARBA" id="ARBA00022448"/>
    </source>
</evidence>
<proteinExistence type="inferred from homology"/>
<dbReference type="InterPro" id="IPR052017">
    <property type="entry name" value="TSUP"/>
</dbReference>
<keyword evidence="4 8" id="KW-1003">Cell membrane</keyword>
<feature type="transmembrane region" description="Helical" evidence="8">
    <location>
        <begin position="73"/>
        <end position="92"/>
    </location>
</feature>
<comment type="subcellular location">
    <subcellularLocation>
        <location evidence="1 8">Cell membrane</location>
        <topology evidence="1 8">Multi-pass membrane protein</topology>
    </subcellularLocation>
</comment>
<dbReference type="Pfam" id="PF01925">
    <property type="entry name" value="TauE"/>
    <property type="match status" value="1"/>
</dbReference>
<comment type="similarity">
    <text evidence="2 8">Belongs to the 4-toluene sulfonate uptake permease (TSUP) (TC 2.A.102) family.</text>
</comment>